<dbReference type="Gene3D" id="3.40.190.290">
    <property type="match status" value="1"/>
</dbReference>
<evidence type="ECO:0000256" key="7">
    <source>
        <dbReference type="ARBA" id="ARBA00083243"/>
    </source>
</evidence>
<dbReference type="GO" id="GO:0006351">
    <property type="term" value="P:DNA-templated transcription"/>
    <property type="evidence" value="ECO:0007669"/>
    <property type="project" value="TreeGrafter"/>
</dbReference>
<dbReference type="InterPro" id="IPR000847">
    <property type="entry name" value="LysR_HTH_N"/>
</dbReference>
<dbReference type="Proteomes" id="UP000035017">
    <property type="component" value="Unassembled WGS sequence"/>
</dbReference>
<dbReference type="InterPro" id="IPR036388">
    <property type="entry name" value="WH-like_DNA-bd_sf"/>
</dbReference>
<dbReference type="InterPro" id="IPR005119">
    <property type="entry name" value="LysR_subst-bd"/>
</dbReference>
<evidence type="ECO:0000313" key="10">
    <source>
        <dbReference type="Proteomes" id="UP000035017"/>
    </source>
</evidence>
<keyword evidence="2" id="KW-0805">Transcription regulation</keyword>
<dbReference type="Pfam" id="PF03466">
    <property type="entry name" value="LysR_substrate"/>
    <property type="match status" value="1"/>
</dbReference>
<feature type="domain" description="HTH lysR-type" evidence="8">
    <location>
        <begin position="1"/>
        <end position="59"/>
    </location>
</feature>
<evidence type="ECO:0000256" key="6">
    <source>
        <dbReference type="ARBA" id="ARBA00067332"/>
    </source>
</evidence>
<keyword evidence="3" id="KW-0238">DNA-binding</keyword>
<dbReference type="CDD" id="cd08422">
    <property type="entry name" value="PBP2_CrgA_like"/>
    <property type="match status" value="1"/>
</dbReference>
<evidence type="ECO:0000256" key="1">
    <source>
        <dbReference type="ARBA" id="ARBA00009437"/>
    </source>
</evidence>
<comment type="similarity">
    <text evidence="1">Belongs to the LysR transcriptional regulatory family.</text>
</comment>
<dbReference type="AlphaFoldDB" id="A0A0D0JCS5"/>
<dbReference type="InterPro" id="IPR036390">
    <property type="entry name" value="WH_DNA-bd_sf"/>
</dbReference>
<reference evidence="9 10" key="1">
    <citation type="submission" date="2014-12" db="EMBL/GenBank/DDBJ databases">
        <title>16Stimator: statistical estimation of ribosomal gene copy numbers from draft genome assemblies.</title>
        <authorList>
            <person name="Perisin M.A."/>
            <person name="Vetter M."/>
            <person name="Gilbert J.A."/>
            <person name="Bergelson J."/>
        </authorList>
    </citation>
    <scope>NUCLEOTIDE SEQUENCE [LARGE SCALE GENOMIC DNA]</scope>
    <source>
        <strain evidence="9 10">MEJ076</strain>
    </source>
</reference>
<dbReference type="PANTHER" id="PTHR30537">
    <property type="entry name" value="HTH-TYPE TRANSCRIPTIONAL REGULATOR"/>
    <property type="match status" value="1"/>
</dbReference>
<dbReference type="FunFam" id="1.10.10.10:FF:000001">
    <property type="entry name" value="LysR family transcriptional regulator"/>
    <property type="match status" value="1"/>
</dbReference>
<dbReference type="Pfam" id="PF00126">
    <property type="entry name" value="HTH_1"/>
    <property type="match status" value="1"/>
</dbReference>
<evidence type="ECO:0000256" key="4">
    <source>
        <dbReference type="ARBA" id="ARBA00023163"/>
    </source>
</evidence>
<dbReference type="InterPro" id="IPR058163">
    <property type="entry name" value="LysR-type_TF_proteobact-type"/>
</dbReference>
<dbReference type="SUPFAM" id="SSF53850">
    <property type="entry name" value="Periplasmic binding protein-like II"/>
    <property type="match status" value="1"/>
</dbReference>
<dbReference type="Gene3D" id="1.10.10.10">
    <property type="entry name" value="Winged helix-like DNA-binding domain superfamily/Winged helix DNA-binding domain"/>
    <property type="match status" value="1"/>
</dbReference>
<dbReference type="PANTHER" id="PTHR30537:SF35">
    <property type="entry name" value="TRANSCRIPTIONAL REGULATORY PROTEIN"/>
    <property type="match status" value="1"/>
</dbReference>
<comment type="caution">
    <text evidence="9">The sequence shown here is derived from an EMBL/GenBank/DDBJ whole genome shotgun (WGS) entry which is preliminary data.</text>
</comment>
<keyword evidence="4" id="KW-0804">Transcription</keyword>
<evidence type="ECO:0000256" key="3">
    <source>
        <dbReference type="ARBA" id="ARBA00023125"/>
    </source>
</evidence>
<dbReference type="GO" id="GO:0003700">
    <property type="term" value="F:DNA-binding transcription factor activity"/>
    <property type="evidence" value="ECO:0007669"/>
    <property type="project" value="InterPro"/>
</dbReference>
<dbReference type="GO" id="GO:0043565">
    <property type="term" value="F:sequence-specific DNA binding"/>
    <property type="evidence" value="ECO:0007669"/>
    <property type="project" value="TreeGrafter"/>
</dbReference>
<evidence type="ECO:0000256" key="2">
    <source>
        <dbReference type="ARBA" id="ARBA00023015"/>
    </source>
</evidence>
<sequence>MDRLAELEIFTRVAEEASLTRAADCLGLSVSGVSRHLTSLEERLSVRLVHRTTRQLTLTPEGEQFAIRAREILGRLNEAETQICQDAAEPKGTLKLGCSLSFAQLHMLPVIAEFKQSYPGIHIDLQISNRYCDIIENGLDLAVRTRSVESDSSITIRKLAETSRLMAASPDYIERRGVPEKPEDLAKHSLLLYNLSADWESLRLARDGETRRVPVSGELVCNDGQILRRAALDGLGIVVQPAYILSDDIKAGRLVPVLTDWELPRLTMNLAFPSKTHMPARTRLFIDSLVSYFGRKRFEQEWRLPAVATSLC</sequence>
<evidence type="ECO:0000259" key="8">
    <source>
        <dbReference type="PROSITE" id="PS50931"/>
    </source>
</evidence>
<evidence type="ECO:0000313" key="9">
    <source>
        <dbReference type="EMBL" id="KIQ03722.1"/>
    </source>
</evidence>
<dbReference type="EMBL" id="JXQV01000006">
    <property type="protein sequence ID" value="KIQ03722.1"/>
    <property type="molecule type" value="Genomic_DNA"/>
</dbReference>
<organism evidence="9 10">
    <name type="scientific">Agrobacterium tumefaciens</name>
    <dbReference type="NCBI Taxonomy" id="358"/>
    <lineage>
        <taxon>Bacteria</taxon>
        <taxon>Pseudomonadati</taxon>
        <taxon>Pseudomonadota</taxon>
        <taxon>Alphaproteobacteria</taxon>
        <taxon>Hyphomicrobiales</taxon>
        <taxon>Rhizobiaceae</taxon>
        <taxon>Rhizobium/Agrobacterium group</taxon>
        <taxon>Agrobacterium</taxon>
        <taxon>Agrobacterium tumefaciens complex</taxon>
    </lineage>
</organism>
<protein>
    <recommendedName>
        <fullName evidence="6">HTH-type transcriptional regulator TtuA</fullName>
    </recommendedName>
    <alternativeName>
        <fullName evidence="7">Tartrate utilization transcriptional regulator</fullName>
    </alternativeName>
</protein>
<proteinExistence type="inferred from homology"/>
<dbReference type="SUPFAM" id="SSF46785">
    <property type="entry name" value="Winged helix' DNA-binding domain"/>
    <property type="match status" value="1"/>
</dbReference>
<accession>A0A0D0JCS5</accession>
<evidence type="ECO:0000256" key="5">
    <source>
        <dbReference type="ARBA" id="ARBA00054626"/>
    </source>
</evidence>
<comment type="function">
    <text evidence="5">Transcriptional regulator of the ttuABCDE tartrate utilization operon.</text>
</comment>
<name>A0A0D0JCS5_AGRTU</name>
<dbReference type="PROSITE" id="PS50931">
    <property type="entry name" value="HTH_LYSR"/>
    <property type="match status" value="1"/>
</dbReference>
<dbReference type="OrthoDB" id="9786526at2"/>
<gene>
    <name evidence="9" type="ORF">RU07_06850</name>
</gene>